<dbReference type="STRING" id="1121881.SAMN02745225_02119"/>
<evidence type="ECO:0000259" key="1">
    <source>
        <dbReference type="PROSITE" id="PS50883"/>
    </source>
</evidence>
<evidence type="ECO:0000313" key="3">
    <source>
        <dbReference type="Proteomes" id="UP000184295"/>
    </source>
</evidence>
<dbReference type="Gene3D" id="3.20.20.450">
    <property type="entry name" value="EAL domain"/>
    <property type="match status" value="1"/>
</dbReference>
<dbReference type="InterPro" id="IPR043128">
    <property type="entry name" value="Rev_trsase/Diguanyl_cyclase"/>
</dbReference>
<evidence type="ECO:0000313" key="2">
    <source>
        <dbReference type="EMBL" id="SHE96322.1"/>
    </source>
</evidence>
<name>A0A1M4XSU7_9ACTN</name>
<dbReference type="Gene3D" id="3.30.70.270">
    <property type="match status" value="1"/>
</dbReference>
<feature type="domain" description="EAL" evidence="1">
    <location>
        <begin position="736"/>
        <end position="988"/>
    </location>
</feature>
<organism evidence="2 3">
    <name type="scientific">Ferrithrix thermotolerans DSM 19514</name>
    <dbReference type="NCBI Taxonomy" id="1121881"/>
    <lineage>
        <taxon>Bacteria</taxon>
        <taxon>Bacillati</taxon>
        <taxon>Actinomycetota</taxon>
        <taxon>Acidimicrobiia</taxon>
        <taxon>Acidimicrobiales</taxon>
        <taxon>Acidimicrobiaceae</taxon>
        <taxon>Ferrithrix</taxon>
    </lineage>
</organism>
<gene>
    <name evidence="2" type="ORF">SAMN02745225_02119</name>
</gene>
<dbReference type="CDD" id="cd01948">
    <property type="entry name" value="EAL"/>
    <property type="match status" value="1"/>
</dbReference>
<accession>A0A1M4XSU7</accession>
<dbReference type="AlphaFoldDB" id="A0A1M4XSU7"/>
<dbReference type="InterPro" id="IPR029787">
    <property type="entry name" value="Nucleotide_cyclase"/>
</dbReference>
<dbReference type="PANTHER" id="PTHR33121">
    <property type="entry name" value="CYCLIC DI-GMP PHOSPHODIESTERASE PDEF"/>
    <property type="match status" value="1"/>
</dbReference>
<protein>
    <submittedName>
        <fullName evidence="2">EAL domain, c-di-GMP-specific phosphodiesterase class I (Or its enzymatically inactive variant)</fullName>
    </submittedName>
</protein>
<dbReference type="SMART" id="SM00052">
    <property type="entry name" value="EAL"/>
    <property type="match status" value="1"/>
</dbReference>
<dbReference type="RefSeq" id="WP_072792272.1">
    <property type="nucleotide sequence ID" value="NZ_FQUL01000044.1"/>
</dbReference>
<dbReference type="Proteomes" id="UP000184295">
    <property type="component" value="Unassembled WGS sequence"/>
</dbReference>
<keyword evidence="3" id="KW-1185">Reference proteome</keyword>
<dbReference type="SUPFAM" id="SSF55073">
    <property type="entry name" value="Nucleotide cyclase"/>
    <property type="match status" value="1"/>
</dbReference>
<reference evidence="3" key="1">
    <citation type="submission" date="2016-11" db="EMBL/GenBank/DDBJ databases">
        <authorList>
            <person name="Varghese N."/>
            <person name="Submissions S."/>
        </authorList>
    </citation>
    <scope>NUCLEOTIDE SEQUENCE [LARGE SCALE GENOMIC DNA]</scope>
    <source>
        <strain evidence="3">DSM 19514</strain>
    </source>
</reference>
<dbReference type="InterPro" id="IPR001633">
    <property type="entry name" value="EAL_dom"/>
</dbReference>
<dbReference type="EMBL" id="FQUL01000044">
    <property type="protein sequence ID" value="SHE96322.1"/>
    <property type="molecule type" value="Genomic_DNA"/>
</dbReference>
<dbReference type="GO" id="GO:0071111">
    <property type="term" value="F:cyclic-guanylate-specific phosphodiesterase activity"/>
    <property type="evidence" value="ECO:0007669"/>
    <property type="project" value="InterPro"/>
</dbReference>
<dbReference type="InterPro" id="IPR050706">
    <property type="entry name" value="Cyclic-di-GMP_PDE-like"/>
</dbReference>
<dbReference type="InterPro" id="IPR035919">
    <property type="entry name" value="EAL_sf"/>
</dbReference>
<dbReference type="PANTHER" id="PTHR33121:SF79">
    <property type="entry name" value="CYCLIC DI-GMP PHOSPHODIESTERASE PDED-RELATED"/>
    <property type="match status" value="1"/>
</dbReference>
<sequence>MTVSEQQRYDLISDLCKAIVDSSDLLALSESLCRLLYKGIADVSGACIAVRGISPDSSTLRYSVGDCSCNSSMKVHCLWDSEPHSSLEKLRWFVDSRDCQDGNNKELHDQANNEAVFHGSVYNEKGLEISVALSSSHQKYFDGHTLSVIKELCYIASLGISTLVTPVSPTIYLSDRSTEAMLTHLDYASIALVIVDELGDVILTNQFAQQLNGHHPTAHLYDMIPEPMCRSLKLLDLTQDSKENNTNKPLELVKTWWEEKGKVRSLRFSVKKVMDRNLPNKELMVITVADTSLLTTLKHRHDHITSLILEGADWAHIGLTIERSINKRRHFGALSKEVDLDEVYRLMSLSESPNPDQKRRDASPHETTLSYKDRNLTIWASFSDANKPLPLRGVVLDTTEEHRLHSNLTAAISQSEIQLSFANLCATAVSQEELDDGFLTVVQSVSPDLSTELVSLGPGERNGVAGGKDSLTLSPGSLEIIKSSIRRLSLGHFHTSTSSNKQNPPTTEISVLVVPRDPELGSNREQVSAFLIHQRGHFAQETMAQISRAAYLYLNAQRRFVTARLQKRLGETDPTTKLRVARALYDVMDETMLFAPKGLCKSHLIIVTLHDADKIQQDFGFDIFEKILEQLAQLLLKVSANHEVFRVGQSQLACWLPRVSFAFCKDVLRALSNARRFETEIDSIEFSIGYSASLTRCDLTLTPKQNLSKALLDNLKSKNTSHRSSRRATPIPPAESMSEVERVVSALSSNRFELHFQPKMRILDRAITSFEALLRMPLNSESPAPTQRIIEILESLGLIDELTRKVLIEAKKMLAALRVDNPEVTIAVNISPSTLSSTKWLDPVAHLLYTSRPLDGIIFEITESVELTTSKNLLSAVRELGDLGAVFSMDDFGTGFTSLMQLRTISLAELKIDKSFIERVQGSKRSRVLVKTQVDIAHSLGVLAVAEGVELPEQLNFLSEMGCDLAQGYLIARPLAAQSVGTWCSKYLTTLQIDHDLQSSNLCTPS</sequence>
<dbReference type="SUPFAM" id="SSF141868">
    <property type="entry name" value="EAL domain-like"/>
    <property type="match status" value="1"/>
</dbReference>
<dbReference type="Pfam" id="PF00563">
    <property type="entry name" value="EAL"/>
    <property type="match status" value="1"/>
</dbReference>
<proteinExistence type="predicted"/>
<dbReference type="PROSITE" id="PS50883">
    <property type="entry name" value="EAL"/>
    <property type="match status" value="1"/>
</dbReference>
<dbReference type="OrthoDB" id="23692at2"/>